<evidence type="ECO:0000256" key="9">
    <source>
        <dbReference type="RuleBase" id="RU000688"/>
    </source>
</evidence>
<protein>
    <recommendedName>
        <fullName evidence="12">G-protein coupled receptors family 1 profile domain-containing protein</fullName>
    </recommendedName>
</protein>
<proteinExistence type="inferred from homology"/>
<dbReference type="Pfam" id="PF00001">
    <property type="entry name" value="7tm_1"/>
    <property type="match status" value="2"/>
</dbReference>
<dbReference type="Gene3D" id="1.20.1070.10">
    <property type="entry name" value="Rhodopsin 7-helix transmembrane proteins"/>
    <property type="match status" value="1"/>
</dbReference>
<dbReference type="Proteomes" id="UP000001819">
    <property type="component" value="Chromosome 3"/>
</dbReference>
<keyword evidence="5 9" id="KW-0297">G-protein coupled receptor</keyword>
<reference evidence="13" key="1">
    <citation type="submission" date="2024-06" db="UniProtKB">
        <authorList>
            <consortium name="RefSeq"/>
        </authorList>
    </citation>
    <scope>NUCLEOTIDE SEQUENCE [LARGE SCALE GENOMIC DNA]</scope>
    <source>
        <strain evidence="13">MV2-25</strain>
    </source>
</reference>
<feature type="transmembrane region" description="Helical" evidence="11">
    <location>
        <begin position="276"/>
        <end position="300"/>
    </location>
</feature>
<evidence type="ECO:0000256" key="4">
    <source>
        <dbReference type="ARBA" id="ARBA00022989"/>
    </source>
</evidence>
<sequence>MALLHYTWKQLELYLKWALGKNTTVTESPAREPYPGIFVEDLSQLSRFKRNAFMCVVGALFLMAFFGNLSTIYVNTRRKLRPFFRACLLSLAFSDVVSSVFCTVSYIAQFHADYLQLWTIGSFMCRFVPFVTTTSVLSGSLTLVAIASDRYLAVMRPVLGFWNPDIRYSCLCVGLIWVCSIGASAPLFGIYEYQRIYLLELETPTQQTKDDDGETDQKLEVTELELVSMCLAGVVSPCIDYRTTWGSGRLWDYYLIVWRGKKHLCNSIYTQSNEGLYYVILFTLIFLPCIVSFIWLNAVIARQLWVRRHYHQHQQEQQQPDQEGQFKPLPAASNGDVLMPSSLASAMGVALPFVIDKPPLPSIPPSPQAPRANNMNQEPPSAMGPAAQAREARHRRMVVVVILMMAVFICLRLPAWIFLIMRLYGSYSQPVDWLLYFSFGILNLLSCALNPLFYTFLTQTIRTVSLLKQKTMDLICCRRPGQGQDGPMPTESPEPAKRCGLCFCFCCGLRQLTITWRCYPAHDPPPTTEVRGVEQPSAQRVVEMEADPSSLQRFFSFKHDVFPVAHSRDDSQSASIESSA</sequence>
<dbReference type="CDD" id="cd00637">
    <property type="entry name" value="7tm_classA_rhodopsin-like"/>
    <property type="match status" value="1"/>
</dbReference>
<feature type="domain" description="G-protein coupled receptors family 1 profile" evidence="12">
    <location>
        <begin position="67"/>
        <end position="454"/>
    </location>
</feature>
<evidence type="ECO:0000313" key="13">
    <source>
        <dbReference type="Proteomes" id="UP000001819"/>
    </source>
</evidence>
<keyword evidence="3 9" id="KW-0812">Transmembrane</keyword>
<dbReference type="InterPro" id="IPR017452">
    <property type="entry name" value="GPCR_Rhodpsn_7TM"/>
</dbReference>
<dbReference type="KEGG" id="dpo:4805623"/>
<reference evidence="14" key="2">
    <citation type="submission" date="2025-08" db="UniProtKB">
        <authorList>
            <consortium name="RefSeq"/>
        </authorList>
    </citation>
    <scope>IDENTIFICATION</scope>
    <source>
        <strain evidence="14">MV-25-SWS-2005</strain>
        <tissue evidence="14">Whole body</tissue>
    </source>
</reference>
<accession>A0A6I8VS39</accession>
<dbReference type="PROSITE" id="PS00237">
    <property type="entry name" value="G_PROTEIN_RECEP_F1_1"/>
    <property type="match status" value="1"/>
</dbReference>
<dbReference type="InterPro" id="IPR000276">
    <property type="entry name" value="GPCR_Rhodpsn"/>
</dbReference>
<feature type="transmembrane region" description="Helical" evidence="11">
    <location>
        <begin position="127"/>
        <end position="147"/>
    </location>
</feature>
<keyword evidence="13" id="KW-1185">Reference proteome</keyword>
<name>A0A6I8VS39_DROPS</name>
<keyword evidence="6 11" id="KW-0472">Membrane</keyword>
<comment type="subcellular location">
    <subcellularLocation>
        <location evidence="1">Membrane</location>
        <topology evidence="1">Multi-pass membrane protein</topology>
    </subcellularLocation>
</comment>
<keyword evidence="8 9" id="KW-0807">Transducer</keyword>
<evidence type="ECO:0000256" key="10">
    <source>
        <dbReference type="SAM" id="MobiDB-lite"/>
    </source>
</evidence>
<evidence type="ECO:0000313" key="14">
    <source>
        <dbReference type="RefSeq" id="XP_033233718.1"/>
    </source>
</evidence>
<evidence type="ECO:0000256" key="2">
    <source>
        <dbReference type="ARBA" id="ARBA00010663"/>
    </source>
</evidence>
<gene>
    <name evidence="14" type="primary">LOC4805623</name>
</gene>
<dbReference type="PROSITE" id="PS50262">
    <property type="entry name" value="G_PROTEIN_RECEP_F1_2"/>
    <property type="match status" value="1"/>
</dbReference>
<evidence type="ECO:0000256" key="11">
    <source>
        <dbReference type="SAM" id="Phobius"/>
    </source>
</evidence>
<organism evidence="13 14">
    <name type="scientific">Drosophila pseudoobscura pseudoobscura</name>
    <name type="common">Fruit fly</name>
    <dbReference type="NCBI Taxonomy" id="46245"/>
    <lineage>
        <taxon>Eukaryota</taxon>
        <taxon>Metazoa</taxon>
        <taxon>Ecdysozoa</taxon>
        <taxon>Arthropoda</taxon>
        <taxon>Hexapoda</taxon>
        <taxon>Insecta</taxon>
        <taxon>Pterygota</taxon>
        <taxon>Neoptera</taxon>
        <taxon>Endopterygota</taxon>
        <taxon>Diptera</taxon>
        <taxon>Brachycera</taxon>
        <taxon>Muscomorpha</taxon>
        <taxon>Ephydroidea</taxon>
        <taxon>Drosophilidae</taxon>
        <taxon>Drosophila</taxon>
        <taxon>Sophophora</taxon>
    </lineage>
</organism>
<comment type="similarity">
    <text evidence="2 9">Belongs to the G-protein coupled receptor 1 family.</text>
</comment>
<feature type="transmembrane region" description="Helical" evidence="11">
    <location>
        <begin position="168"/>
        <end position="191"/>
    </location>
</feature>
<evidence type="ECO:0000256" key="3">
    <source>
        <dbReference type="ARBA" id="ARBA00022692"/>
    </source>
</evidence>
<dbReference type="PRINTS" id="PR00237">
    <property type="entry name" value="GPCRRHODOPSN"/>
</dbReference>
<dbReference type="PANTHER" id="PTHR24238:SF58">
    <property type="entry name" value="FI22604P1"/>
    <property type="match status" value="1"/>
</dbReference>
<evidence type="ECO:0000256" key="1">
    <source>
        <dbReference type="ARBA" id="ARBA00004141"/>
    </source>
</evidence>
<dbReference type="SUPFAM" id="SSF81321">
    <property type="entry name" value="Family A G protein-coupled receptor-like"/>
    <property type="match status" value="1"/>
</dbReference>
<dbReference type="AlphaFoldDB" id="A0A6I8VS39"/>
<evidence type="ECO:0000256" key="8">
    <source>
        <dbReference type="ARBA" id="ARBA00023224"/>
    </source>
</evidence>
<dbReference type="InParanoid" id="A0A6I8VS39"/>
<dbReference type="GO" id="GO:0005886">
    <property type="term" value="C:plasma membrane"/>
    <property type="evidence" value="ECO:0007669"/>
    <property type="project" value="TreeGrafter"/>
</dbReference>
<dbReference type="RefSeq" id="XP_033233718.1">
    <property type="nucleotide sequence ID" value="XM_033377827.1"/>
</dbReference>
<evidence type="ECO:0000256" key="7">
    <source>
        <dbReference type="ARBA" id="ARBA00023170"/>
    </source>
</evidence>
<dbReference type="GO" id="GO:0008188">
    <property type="term" value="F:neuropeptide receptor activity"/>
    <property type="evidence" value="ECO:0007669"/>
    <property type="project" value="TreeGrafter"/>
</dbReference>
<feature type="transmembrane region" description="Helical" evidence="11">
    <location>
        <begin position="86"/>
        <end position="107"/>
    </location>
</feature>
<evidence type="ECO:0000259" key="12">
    <source>
        <dbReference type="PROSITE" id="PS50262"/>
    </source>
</evidence>
<dbReference type="FunCoup" id="A0A6I8VS39">
    <property type="interactions" value="1"/>
</dbReference>
<keyword evidence="7 9" id="KW-0675">Receptor</keyword>
<feature type="transmembrane region" description="Helical" evidence="11">
    <location>
        <begin position="398"/>
        <end position="421"/>
    </location>
</feature>
<evidence type="ECO:0000256" key="6">
    <source>
        <dbReference type="ARBA" id="ARBA00023136"/>
    </source>
</evidence>
<evidence type="ECO:0000256" key="5">
    <source>
        <dbReference type="ARBA" id="ARBA00023040"/>
    </source>
</evidence>
<feature type="region of interest" description="Disordered" evidence="10">
    <location>
        <begin position="365"/>
        <end position="385"/>
    </location>
</feature>
<keyword evidence="4 11" id="KW-1133">Transmembrane helix</keyword>
<feature type="transmembrane region" description="Helical" evidence="11">
    <location>
        <begin position="51"/>
        <end position="74"/>
    </location>
</feature>
<dbReference type="PANTHER" id="PTHR24238">
    <property type="entry name" value="G-PROTEIN COUPLED RECEPTOR"/>
    <property type="match status" value="1"/>
</dbReference>
<feature type="transmembrane region" description="Helical" evidence="11">
    <location>
        <begin position="433"/>
        <end position="457"/>
    </location>
</feature>